<reference evidence="4" key="1">
    <citation type="journal article" date="2018" name="Nat. Microbiol.">
        <title>Leveraging single-cell genomics to expand the fungal tree of life.</title>
        <authorList>
            <person name="Ahrendt S.R."/>
            <person name="Quandt C.A."/>
            <person name="Ciobanu D."/>
            <person name="Clum A."/>
            <person name="Salamov A."/>
            <person name="Andreopoulos B."/>
            <person name="Cheng J.F."/>
            <person name="Woyke T."/>
            <person name="Pelin A."/>
            <person name="Henrissat B."/>
            <person name="Reynolds N.K."/>
            <person name="Benny G.L."/>
            <person name="Smith M.E."/>
            <person name="James T.Y."/>
            <person name="Grigoriev I.V."/>
        </authorList>
    </citation>
    <scope>NUCLEOTIDE SEQUENCE [LARGE SCALE GENOMIC DNA]</scope>
</reference>
<dbReference type="OrthoDB" id="2162620at2759"/>
<dbReference type="EMBL" id="KZ994098">
    <property type="protein sequence ID" value="RKO93844.1"/>
    <property type="molecule type" value="Genomic_DNA"/>
</dbReference>
<keyword evidence="4" id="KW-1185">Reference proteome</keyword>
<organism evidence="3 4">
    <name type="scientific">Blyttiomyces helicus</name>
    <dbReference type="NCBI Taxonomy" id="388810"/>
    <lineage>
        <taxon>Eukaryota</taxon>
        <taxon>Fungi</taxon>
        <taxon>Fungi incertae sedis</taxon>
        <taxon>Chytridiomycota</taxon>
        <taxon>Chytridiomycota incertae sedis</taxon>
        <taxon>Chytridiomycetes</taxon>
        <taxon>Chytridiomycetes incertae sedis</taxon>
        <taxon>Blyttiomyces</taxon>
    </lineage>
</organism>
<feature type="region of interest" description="Disordered" evidence="1">
    <location>
        <begin position="577"/>
        <end position="596"/>
    </location>
</feature>
<accession>A0A4P9WLT1</accession>
<dbReference type="InterPro" id="IPR001849">
    <property type="entry name" value="PH_domain"/>
</dbReference>
<evidence type="ECO:0000313" key="3">
    <source>
        <dbReference type="EMBL" id="RKO93844.1"/>
    </source>
</evidence>
<name>A0A4P9WLT1_9FUNG</name>
<evidence type="ECO:0000259" key="2">
    <source>
        <dbReference type="PROSITE" id="PS50003"/>
    </source>
</evidence>
<evidence type="ECO:0000256" key="1">
    <source>
        <dbReference type="SAM" id="MobiDB-lite"/>
    </source>
</evidence>
<dbReference type="AlphaFoldDB" id="A0A4P9WLT1"/>
<protein>
    <recommendedName>
        <fullName evidence="2">PH domain-containing protein</fullName>
    </recommendedName>
</protein>
<dbReference type="Proteomes" id="UP000269721">
    <property type="component" value="Unassembled WGS sequence"/>
</dbReference>
<feature type="compositionally biased region" description="Low complexity" evidence="1">
    <location>
        <begin position="492"/>
        <end position="506"/>
    </location>
</feature>
<feature type="region of interest" description="Disordered" evidence="1">
    <location>
        <begin position="374"/>
        <end position="425"/>
    </location>
</feature>
<gene>
    <name evidence="3" type="ORF">BDK51DRAFT_39933</name>
</gene>
<proteinExistence type="predicted"/>
<feature type="region of interest" description="Disordered" evidence="1">
    <location>
        <begin position="290"/>
        <end position="313"/>
    </location>
</feature>
<evidence type="ECO:0000313" key="4">
    <source>
        <dbReference type="Proteomes" id="UP000269721"/>
    </source>
</evidence>
<feature type="domain" description="PH" evidence="2">
    <location>
        <begin position="1"/>
        <end position="33"/>
    </location>
</feature>
<dbReference type="PROSITE" id="PS50003">
    <property type="entry name" value="PH_DOMAIN"/>
    <property type="match status" value="1"/>
</dbReference>
<feature type="compositionally biased region" description="Low complexity" evidence="1">
    <location>
        <begin position="64"/>
        <end position="73"/>
    </location>
</feature>
<feature type="region of interest" description="Disordered" evidence="1">
    <location>
        <begin position="36"/>
        <end position="95"/>
    </location>
</feature>
<sequence>MFEISCSAGTIAVAARSREVMEAWVSLIALVAADADAGNEGEREGEGEGDVDIDAATPCPPSPSSTSSVCTSATPPPTRRKDHPTSPPKQGQYPHPLPVESTFVFGGIMFENATAALIERSSAAVGTRDPMPRTRSLKMVETGSLMMPSETLVHAVSLADLSLHSTFVDAAPMHMILSPVRNDAEVDAAVRSMNRRHEDAEASVRALARQHDPLMAAAEARASLWRAQKAAGVAGKVPGGIEGGRKLSRVDLAADVWKDGGSRSSVGDLRADTASIAESASSSSLVSVAASRAGGGGSSGAITPDPPRSPRMVGDRYQIEQHQLRATLVAPQRKIPIAGSSSSITGMIRRPSASDMLRDTHPSDVAGFTSASLFLASPSGSPRLRDQAQPEQPQNRATLVPHRKPSPSRVPPPSLGPSRSGDPMRWIAAGQNALSGSEKLTELMRTLSSEIGSSTSVDGETNGIGGARGVLAVGPGTRRPDSASSFSTIVRSDATPSPNPASSSSAPSILAYPAQAYPTSPTDFDTTHALCLAVTPLVCSASPTRRTEVLSAVVRIVREATSVHRRLSEEGDDAITDMLPGPAHHHPPQAPRAARTKVRRRALDEFRTAMRDLARRTKDYTKLGGAHGDMLVTLQVVAADSVGGAMAHLPLELMPLASREAARNRVSVMFSPEMFNSLEPASIDVIEGVEVLMMKLAQLREAFNERDSGT</sequence>
<feature type="region of interest" description="Disordered" evidence="1">
    <location>
        <begin position="451"/>
        <end position="506"/>
    </location>
</feature>